<dbReference type="InterPro" id="IPR002298">
    <property type="entry name" value="DNA_polymerase_A"/>
</dbReference>
<dbReference type="SUPFAM" id="SSF53098">
    <property type="entry name" value="Ribonuclease H-like"/>
    <property type="match status" value="1"/>
</dbReference>
<keyword evidence="14" id="KW-1185">Reference proteome</keyword>
<evidence type="ECO:0000256" key="1">
    <source>
        <dbReference type="ARBA" id="ARBA00007705"/>
    </source>
</evidence>
<keyword evidence="5" id="KW-0808">Transferase</keyword>
<dbReference type="PANTHER" id="PTHR10133">
    <property type="entry name" value="DNA POLYMERASE I"/>
    <property type="match status" value="1"/>
</dbReference>
<evidence type="ECO:0000256" key="4">
    <source>
        <dbReference type="ARBA" id="ARBA00020311"/>
    </source>
</evidence>
<keyword evidence="9" id="KW-0239">DNA-directed DNA polymerase</keyword>
<evidence type="ECO:0000259" key="12">
    <source>
        <dbReference type="SMART" id="SM00482"/>
    </source>
</evidence>
<comment type="subunit">
    <text evidence="2">Single-chain monomer with multiple functions.</text>
</comment>
<dbReference type="EC" id="2.7.7.7" evidence="3"/>
<organism evidence="13 14">
    <name type="scientific">Maritalea mediterranea</name>
    <dbReference type="NCBI Taxonomy" id="2909667"/>
    <lineage>
        <taxon>Bacteria</taxon>
        <taxon>Pseudomonadati</taxon>
        <taxon>Pseudomonadota</taxon>
        <taxon>Alphaproteobacteria</taxon>
        <taxon>Hyphomicrobiales</taxon>
        <taxon>Devosiaceae</taxon>
        <taxon>Maritalea</taxon>
    </lineage>
</organism>
<comment type="similarity">
    <text evidence="1">Belongs to the DNA polymerase type-A family.</text>
</comment>
<dbReference type="SUPFAM" id="SSF56672">
    <property type="entry name" value="DNA/RNA polymerases"/>
    <property type="match status" value="1"/>
</dbReference>
<dbReference type="EMBL" id="JAKGTI010000004">
    <property type="protein sequence ID" value="MCF4099802.1"/>
    <property type="molecule type" value="Genomic_DNA"/>
</dbReference>
<sequence>MVAEDVDTGQFWSASSDNGQVLEVIGDVLEKADQLIGHNIIKFDIPAIQKVYPWFKFDEGKVSDTLILSRLIWPNVATTDMDKIRKGHLKMPPKLAGSHSLEAWGHRLDDHKIQYEGGFEEWSPDMQYYCEQDVHLNVKLFKFIEERGYHPDAVALEHALAFIIAQQERNGIGFNVDKAEALYRQLAQDRAKMEDELREVFPPWEVVDKVFTPKANNKRLGYVKGVPVTKYKTKVFNPNSRHHIADRLKAIYGWKPKDFTPKGQPKVDEKILDKLPYPEAKKIARYMMLQKRIGQLAEGDNAWLKLVQQGRIFHSVDTVGAVTRRATHSRPNIAQVPSAKSEYGPECRELFEASHGRVMVGCDVSGLELRMLAHYMKDDDYTKVLLEGDIHTVNQEAAGLPTRDAAKTFIYALLYGAGDQKIGEIIGKGRKAGSEIKKRFLKNLPKLGKLIDGVSKKAQSTGTLKAIDGGQLHVRSAHAALNTLLQSAGAIVCKKWIVEFWRLLRERDLDSKVTQVAWVHDELQMEVDEEYAEIVGNTCVEAIVVAGEKLGVRVPLTGEFAIGASWKDTH</sequence>
<dbReference type="PANTHER" id="PTHR10133:SF27">
    <property type="entry name" value="DNA POLYMERASE NU"/>
    <property type="match status" value="1"/>
</dbReference>
<evidence type="ECO:0000256" key="10">
    <source>
        <dbReference type="ARBA" id="ARBA00023125"/>
    </source>
</evidence>
<dbReference type="Gene3D" id="3.30.70.370">
    <property type="match status" value="2"/>
</dbReference>
<dbReference type="InterPro" id="IPR036397">
    <property type="entry name" value="RNaseH_sf"/>
</dbReference>
<dbReference type="Gene3D" id="1.20.1060.10">
    <property type="entry name" value="Taq DNA Polymerase, Chain T, domain 4"/>
    <property type="match status" value="1"/>
</dbReference>
<dbReference type="InterPro" id="IPR019760">
    <property type="entry name" value="DNA-dir_DNA_pol_A_CS"/>
</dbReference>
<dbReference type="InterPro" id="IPR043502">
    <property type="entry name" value="DNA/RNA_pol_sf"/>
</dbReference>
<dbReference type="InterPro" id="IPR001098">
    <property type="entry name" value="DNA-dir_DNA_pol_A_palm_dom"/>
</dbReference>
<dbReference type="SMART" id="SM00482">
    <property type="entry name" value="POLAc"/>
    <property type="match status" value="1"/>
</dbReference>
<evidence type="ECO:0000256" key="9">
    <source>
        <dbReference type="ARBA" id="ARBA00022932"/>
    </source>
</evidence>
<keyword evidence="7" id="KW-0235">DNA replication</keyword>
<reference evidence="13 14" key="1">
    <citation type="submission" date="2022-01" db="EMBL/GenBank/DDBJ databases">
        <title>Maritalea mediterranea sp. nov., isolated from marine plastic residues from the Malva-rosa beach (Valencia, Spain).</title>
        <authorList>
            <person name="Vidal-Verdu A."/>
            <person name="Molina-Menor E."/>
            <person name="Pascual J."/>
            <person name="Pereto J."/>
            <person name="Porcar M."/>
        </authorList>
    </citation>
    <scope>NUCLEOTIDE SEQUENCE [LARGE SCALE GENOMIC DNA]</scope>
    <source>
        <strain evidence="13 14">P4.10X</strain>
    </source>
</reference>
<evidence type="ECO:0000256" key="3">
    <source>
        <dbReference type="ARBA" id="ARBA00012417"/>
    </source>
</evidence>
<dbReference type="Proteomes" id="UP001201217">
    <property type="component" value="Unassembled WGS sequence"/>
</dbReference>
<evidence type="ECO:0000256" key="11">
    <source>
        <dbReference type="ARBA" id="ARBA00049244"/>
    </source>
</evidence>
<comment type="catalytic activity">
    <reaction evidence="11">
        <text>DNA(n) + a 2'-deoxyribonucleoside 5'-triphosphate = DNA(n+1) + diphosphate</text>
        <dbReference type="Rhea" id="RHEA:22508"/>
        <dbReference type="Rhea" id="RHEA-COMP:17339"/>
        <dbReference type="Rhea" id="RHEA-COMP:17340"/>
        <dbReference type="ChEBI" id="CHEBI:33019"/>
        <dbReference type="ChEBI" id="CHEBI:61560"/>
        <dbReference type="ChEBI" id="CHEBI:173112"/>
        <dbReference type="EC" id="2.7.7.7"/>
    </reaction>
</comment>
<keyword evidence="8" id="KW-0269">Exonuclease</keyword>
<feature type="domain" description="DNA-directed DNA polymerase family A palm" evidence="12">
    <location>
        <begin position="344"/>
        <end position="531"/>
    </location>
</feature>
<dbReference type="Pfam" id="PF00476">
    <property type="entry name" value="DNA_pol_A"/>
    <property type="match status" value="1"/>
</dbReference>
<name>A0ABS9EC79_9HYPH</name>
<evidence type="ECO:0000256" key="5">
    <source>
        <dbReference type="ARBA" id="ARBA00022679"/>
    </source>
</evidence>
<evidence type="ECO:0000256" key="2">
    <source>
        <dbReference type="ARBA" id="ARBA00011541"/>
    </source>
</evidence>
<comment type="caution">
    <text evidence="13">The sequence shown here is derived from an EMBL/GenBank/DDBJ whole genome shotgun (WGS) entry which is preliminary data.</text>
</comment>
<keyword evidence="8" id="KW-0378">Hydrolase</keyword>
<dbReference type="PROSITE" id="PS00447">
    <property type="entry name" value="DNA_POLYMERASE_A"/>
    <property type="match status" value="1"/>
</dbReference>
<dbReference type="Gene3D" id="3.30.420.10">
    <property type="entry name" value="Ribonuclease H-like superfamily/Ribonuclease H"/>
    <property type="match status" value="1"/>
</dbReference>
<evidence type="ECO:0000256" key="6">
    <source>
        <dbReference type="ARBA" id="ARBA00022695"/>
    </source>
</evidence>
<evidence type="ECO:0000256" key="8">
    <source>
        <dbReference type="ARBA" id="ARBA00022839"/>
    </source>
</evidence>
<evidence type="ECO:0000313" key="14">
    <source>
        <dbReference type="Proteomes" id="UP001201217"/>
    </source>
</evidence>
<protein>
    <recommendedName>
        <fullName evidence="4">DNA polymerase I</fullName>
        <ecNumber evidence="3">2.7.7.7</ecNumber>
    </recommendedName>
</protein>
<dbReference type="InterPro" id="IPR012337">
    <property type="entry name" value="RNaseH-like_sf"/>
</dbReference>
<keyword evidence="6" id="KW-0548">Nucleotidyltransferase</keyword>
<dbReference type="PRINTS" id="PR00868">
    <property type="entry name" value="DNAPOLI"/>
</dbReference>
<keyword evidence="10" id="KW-0238">DNA-binding</keyword>
<keyword evidence="8" id="KW-0540">Nuclease</keyword>
<gene>
    <name evidence="13" type="ORF">L1I42_15005</name>
</gene>
<accession>A0ABS9EC79</accession>
<evidence type="ECO:0000313" key="13">
    <source>
        <dbReference type="EMBL" id="MCF4099802.1"/>
    </source>
</evidence>
<evidence type="ECO:0000256" key="7">
    <source>
        <dbReference type="ARBA" id="ARBA00022705"/>
    </source>
</evidence>
<proteinExistence type="inferred from homology"/>